<dbReference type="Proteomes" id="UP000266188">
    <property type="component" value="Unassembled WGS sequence"/>
</dbReference>
<dbReference type="PANTHER" id="PTHR48075">
    <property type="entry name" value="3-HYDROXYACYL-COA DEHYDROGENASE FAMILY PROTEIN"/>
    <property type="match status" value="1"/>
</dbReference>
<evidence type="ECO:0000313" key="4">
    <source>
        <dbReference type="EMBL" id="RJE18174.1"/>
    </source>
</evidence>
<reference evidence="5" key="1">
    <citation type="submission" date="2017-02" db="EMBL/GenBank/DDBJ databases">
        <authorList>
            <person name="Tafer H."/>
            <person name="Lopandic K."/>
        </authorList>
    </citation>
    <scope>NUCLEOTIDE SEQUENCE [LARGE SCALE GENOMIC DNA]</scope>
    <source>
        <strain evidence="5">CBS 366.77</strain>
    </source>
</reference>
<dbReference type="Gene3D" id="1.10.1040.10">
    <property type="entry name" value="N-(1-d-carboxylethyl)-l-norvaline Dehydrogenase, domain 2"/>
    <property type="match status" value="1"/>
</dbReference>
<keyword evidence="1" id="KW-0560">Oxidoreductase</keyword>
<comment type="caution">
    <text evidence="4">The sequence shown here is derived from an EMBL/GenBank/DDBJ whole genome shotgun (WGS) entry which is preliminary data.</text>
</comment>
<accession>A0A3A2ZFT8</accession>
<dbReference type="SUPFAM" id="SSF75011">
    <property type="entry name" value="3-carboxy-cis,cis-mucoante lactonizing enzyme"/>
    <property type="match status" value="1"/>
</dbReference>
<gene>
    <name evidence="4" type="ORF">PHISCL_09489</name>
</gene>
<dbReference type="SMART" id="SM00135">
    <property type="entry name" value="LY"/>
    <property type="match status" value="5"/>
</dbReference>
<dbReference type="Gene3D" id="2.120.10.30">
    <property type="entry name" value="TolB, C-terminal domain"/>
    <property type="match status" value="2"/>
</dbReference>
<dbReference type="InterPro" id="IPR008927">
    <property type="entry name" value="6-PGluconate_DH-like_C_sf"/>
</dbReference>
<protein>
    <submittedName>
        <fullName evidence="4">3-hydroxyacyl-CoA dehydrogenase</fullName>
    </submittedName>
</protein>
<dbReference type="InterPro" id="IPR011042">
    <property type="entry name" value="6-blade_b-propeller_TolB-like"/>
</dbReference>
<dbReference type="Pfam" id="PF02737">
    <property type="entry name" value="3HCDH_N"/>
    <property type="match status" value="1"/>
</dbReference>
<feature type="domain" description="3-hydroxyacyl-CoA dehydrogenase NAD binding" evidence="3">
    <location>
        <begin position="12"/>
        <end position="189"/>
    </location>
</feature>
<dbReference type="SUPFAM" id="SSF48179">
    <property type="entry name" value="6-phosphogluconate dehydrogenase C-terminal domain-like"/>
    <property type="match status" value="1"/>
</dbReference>
<dbReference type="SUPFAM" id="SSF63825">
    <property type="entry name" value="YWTD domain"/>
    <property type="match status" value="1"/>
</dbReference>
<dbReference type="PROSITE" id="PS51120">
    <property type="entry name" value="LDLRB"/>
    <property type="match status" value="1"/>
</dbReference>
<dbReference type="InterPro" id="IPR036291">
    <property type="entry name" value="NAD(P)-bd_dom_sf"/>
</dbReference>
<dbReference type="OrthoDB" id="5958943at2759"/>
<dbReference type="PANTHER" id="PTHR48075:SF3">
    <property type="entry name" value="3-HYDROXYACYL-COA DEHYDROGENASE"/>
    <property type="match status" value="1"/>
</dbReference>
<feature type="domain" description="3-hydroxyacyl-CoA dehydrogenase C-terminal" evidence="2">
    <location>
        <begin position="198"/>
        <end position="291"/>
    </location>
</feature>
<keyword evidence="5" id="KW-1185">Reference proteome</keyword>
<name>A0A3A2ZFT8_9EURO</name>
<sequence length="621" mass="68041">MPWKPPTIGNRTVAILGAGVLGIHLVLFGRRISCVWAAGGYNVAIRDPNAEQRASALNFINNNIANFYKIFGNTNTNMGQYAAYDDVDSAVKDAWFVVEAVPEILDLKINTFAELAHKAPKDCILGSNSSSFKSRFMVEKMNDEDKKRVLNVHYTMPPVRVTEFMTSTFTDPAIFPFLEEKHRDVGLLPATARKESTGFIINRLWAAMKRETLMILSEGVTDPEKIDELFIEMFGAKAGPCAAMDGVGLDTVALIEENYIKERGLPSYPVEWLRENYVSRGKLGAKSGNGGLYPAGYTTKKDTSSQHDNLAAPTLYLLDVGVGENVDSNFFSSGKIYAASSNGQNVRKLADNLPCPDGIGISLSQGRMFWSNMGIPNANDGTIESASLDGSDRKVIVPAGAVHTPKQLTIDHINGKVYFCDREGMRVHRVNFDGSDHEVLVQTGDFNNPAEKSDQRNHCVGITVDPKHGKFYWTQKGPSKAGQGRIFRANINTPAGATATSRSDVELLFENLPEPIDLEIDPVAEILYWTDRGEHPVGNSVNRAYVGSGSDGKVPAAPKFEVLTRHLHEAIGLSLDNVNKHIYFVDMGGSVYRSDLDGHNKTVMYSGKNAFTGLALTHNSL</sequence>
<dbReference type="Gene3D" id="3.40.50.720">
    <property type="entry name" value="NAD(P)-binding Rossmann-like Domain"/>
    <property type="match status" value="1"/>
</dbReference>
<dbReference type="AlphaFoldDB" id="A0A3A2ZFT8"/>
<dbReference type="InterPro" id="IPR000033">
    <property type="entry name" value="LDLR_classB_rpt"/>
</dbReference>
<dbReference type="Pfam" id="PF00725">
    <property type="entry name" value="3HCDH"/>
    <property type="match status" value="1"/>
</dbReference>
<evidence type="ECO:0000313" key="5">
    <source>
        <dbReference type="Proteomes" id="UP000266188"/>
    </source>
</evidence>
<proteinExistence type="predicted"/>
<evidence type="ECO:0000259" key="2">
    <source>
        <dbReference type="Pfam" id="PF00725"/>
    </source>
</evidence>
<dbReference type="EMBL" id="MVGC01000609">
    <property type="protein sequence ID" value="RJE18174.1"/>
    <property type="molecule type" value="Genomic_DNA"/>
</dbReference>
<dbReference type="InterPro" id="IPR013328">
    <property type="entry name" value="6PGD_dom2"/>
</dbReference>
<dbReference type="GO" id="GO:0016616">
    <property type="term" value="F:oxidoreductase activity, acting on the CH-OH group of donors, NAD or NADP as acceptor"/>
    <property type="evidence" value="ECO:0007669"/>
    <property type="project" value="InterPro"/>
</dbReference>
<dbReference type="GO" id="GO:0070403">
    <property type="term" value="F:NAD+ binding"/>
    <property type="evidence" value="ECO:0007669"/>
    <property type="project" value="InterPro"/>
</dbReference>
<dbReference type="InterPro" id="IPR006176">
    <property type="entry name" value="3-OHacyl-CoA_DH_NAD-bd"/>
</dbReference>
<dbReference type="STRING" id="2070753.A0A3A2ZFT8"/>
<evidence type="ECO:0000256" key="1">
    <source>
        <dbReference type="ARBA" id="ARBA00023002"/>
    </source>
</evidence>
<dbReference type="GO" id="GO:0006631">
    <property type="term" value="P:fatty acid metabolic process"/>
    <property type="evidence" value="ECO:0007669"/>
    <property type="project" value="InterPro"/>
</dbReference>
<evidence type="ECO:0000259" key="3">
    <source>
        <dbReference type="Pfam" id="PF02737"/>
    </source>
</evidence>
<organism evidence="4 5">
    <name type="scientific">Aspergillus sclerotialis</name>
    <dbReference type="NCBI Taxonomy" id="2070753"/>
    <lineage>
        <taxon>Eukaryota</taxon>
        <taxon>Fungi</taxon>
        <taxon>Dikarya</taxon>
        <taxon>Ascomycota</taxon>
        <taxon>Pezizomycotina</taxon>
        <taxon>Eurotiomycetes</taxon>
        <taxon>Eurotiomycetidae</taxon>
        <taxon>Eurotiales</taxon>
        <taxon>Aspergillaceae</taxon>
        <taxon>Aspergillus</taxon>
        <taxon>Aspergillus subgen. Polypaecilum</taxon>
    </lineage>
</organism>
<dbReference type="InterPro" id="IPR006108">
    <property type="entry name" value="3HC_DH_C"/>
</dbReference>
<dbReference type="SUPFAM" id="SSF51735">
    <property type="entry name" value="NAD(P)-binding Rossmann-fold domains"/>
    <property type="match status" value="1"/>
</dbReference>